<feature type="region of interest" description="Disordered" evidence="1">
    <location>
        <begin position="704"/>
        <end position="757"/>
    </location>
</feature>
<dbReference type="InterPro" id="IPR015422">
    <property type="entry name" value="PyrdxlP-dep_Trfase_small"/>
</dbReference>
<feature type="compositionally biased region" description="Acidic residues" evidence="1">
    <location>
        <begin position="739"/>
        <end position="754"/>
    </location>
</feature>
<feature type="compositionally biased region" description="Basic and acidic residues" evidence="1">
    <location>
        <begin position="718"/>
        <end position="727"/>
    </location>
</feature>
<dbReference type="InterPro" id="IPR015421">
    <property type="entry name" value="PyrdxlP-dep_Trfase_major"/>
</dbReference>
<protein>
    <recommendedName>
        <fullName evidence="4">Aminotransferase class V domain-containing protein</fullName>
    </recommendedName>
</protein>
<dbReference type="STRING" id="3750.A0A498KPL8"/>
<dbReference type="EMBL" id="RDQH01000328">
    <property type="protein sequence ID" value="RXI07243.1"/>
    <property type="molecule type" value="Genomic_DNA"/>
</dbReference>
<feature type="region of interest" description="Disordered" evidence="1">
    <location>
        <begin position="1624"/>
        <end position="1682"/>
    </location>
</feature>
<accession>A0A498KPL8</accession>
<dbReference type="PANTHER" id="PTHR14237:SF14">
    <property type="entry name" value="PYRIDOXAL PHOSPHATE (PLP)-DEPENDENT TRANSFERASES SUPERFAMILY PROTEIN"/>
    <property type="match status" value="1"/>
</dbReference>
<organism evidence="2 3">
    <name type="scientific">Malus domestica</name>
    <name type="common">Apple</name>
    <name type="synonym">Pyrus malus</name>
    <dbReference type="NCBI Taxonomy" id="3750"/>
    <lineage>
        <taxon>Eukaryota</taxon>
        <taxon>Viridiplantae</taxon>
        <taxon>Streptophyta</taxon>
        <taxon>Embryophyta</taxon>
        <taxon>Tracheophyta</taxon>
        <taxon>Spermatophyta</taxon>
        <taxon>Magnoliopsida</taxon>
        <taxon>eudicotyledons</taxon>
        <taxon>Gunneridae</taxon>
        <taxon>Pentapetalae</taxon>
        <taxon>rosids</taxon>
        <taxon>fabids</taxon>
        <taxon>Rosales</taxon>
        <taxon>Rosaceae</taxon>
        <taxon>Amygdaloideae</taxon>
        <taxon>Maleae</taxon>
        <taxon>Malus</taxon>
    </lineage>
</organism>
<evidence type="ECO:0000256" key="1">
    <source>
        <dbReference type="SAM" id="MobiDB-lite"/>
    </source>
</evidence>
<feature type="region of interest" description="Disordered" evidence="1">
    <location>
        <begin position="58"/>
        <end position="85"/>
    </location>
</feature>
<keyword evidence="3" id="KW-1185">Reference proteome</keyword>
<dbReference type="Gene3D" id="3.90.1150.10">
    <property type="entry name" value="Aspartate Aminotransferase, domain 1"/>
    <property type="match status" value="2"/>
</dbReference>
<proteinExistence type="predicted"/>
<dbReference type="InterPro" id="IPR015424">
    <property type="entry name" value="PyrdxlP-dep_Trfase"/>
</dbReference>
<evidence type="ECO:0008006" key="4">
    <source>
        <dbReference type="Google" id="ProtNLM"/>
    </source>
</evidence>
<feature type="compositionally biased region" description="Polar residues" evidence="1">
    <location>
        <begin position="1654"/>
        <end position="1664"/>
    </location>
</feature>
<feature type="region of interest" description="Disordered" evidence="1">
    <location>
        <begin position="1444"/>
        <end position="1485"/>
    </location>
</feature>
<evidence type="ECO:0000313" key="2">
    <source>
        <dbReference type="EMBL" id="RXI07243.1"/>
    </source>
</evidence>
<feature type="region of interest" description="Disordered" evidence="1">
    <location>
        <begin position="601"/>
        <end position="632"/>
    </location>
</feature>
<name>A0A498KPL8_MALDO</name>
<evidence type="ECO:0000313" key="3">
    <source>
        <dbReference type="Proteomes" id="UP000290289"/>
    </source>
</evidence>
<gene>
    <name evidence="2" type="ORF">DVH24_026379</name>
</gene>
<dbReference type="Proteomes" id="UP000290289">
    <property type="component" value="Chromosome 2"/>
</dbReference>
<dbReference type="Gene3D" id="3.40.640.10">
    <property type="entry name" value="Type I PLP-dependent aspartate aminotransferase-like (Major domain)"/>
    <property type="match status" value="2"/>
</dbReference>
<dbReference type="PANTHER" id="PTHR14237">
    <property type="entry name" value="MOLYBDOPTERIN COFACTOR SULFURASE MOSC"/>
    <property type="match status" value="1"/>
</dbReference>
<dbReference type="SUPFAM" id="SSF53383">
    <property type="entry name" value="PLP-dependent transferases"/>
    <property type="match status" value="3"/>
</dbReference>
<sequence>MHFSLWKPLYQCAALLMDKKSSGSKRKDGSSDSNLDIRKTTSILRKLQENKLREALEEASEDGSLLKSQDVESEPIGNQEEGLGRSRSLARLHTQREFLRATALAAERIFESEDAIPELHEALSKFLTMYPKYQSSEKIDQLRLEEYSHLSPKVCLDYCGFGLFSYLQTVHYWESSTFSLSEITANLNNHALYGGAEKGTVEHDIKARIMDYLNIPENEYGLVFTVSRGSAFKLLAESYPFQTNKKLLTMFDYESQSVNWMVQSAREKGAKVYSAWFKWPTLKLCSTDLRKQITNKKKKKKDAATGLFVFPVQSRVTGAKYSYQWMALAQQNNWHVLLDAGSLGPKDMDSLGLSLFRPDFIITSFYRVFGFDPTGFGCLLIKKSVIGCLQNQSGSTGSGMVKITPEYPMYLSDSIDGLDKLGGIQDDHVAENGEKPSESRHGSQMPAFSGAYTAAQVRDVFETEMDQDNSSDRDGTSTIFEETESISVGDMMKSPVFSEDESSDNSIWIDLGQSPLGSDKSGQIHKQKITSPLPPFWLLGRKNHKQLSPKPTSNIRGNPIYDDKEVNSGSHDDSHVLSFDAAVLSVSMDLDHVKEVPEEQFAEASPTLHNGNIGSDHHNGEIQEEGGTSKPTGSVLNSATNGFCPKNSTSTSQHCSLENGSATESCAEIRESAIRRETEGEFRLLGRREGSKFTNGRLFGLEETEAPSRGRRVSFSVEDNRRDHGSHSLETGEISAASLDDEDYTSDGEYGDGQDWDRREPEITCRHIDHVNMLGLNKTTSRLRFLINWLVTSLLQLRLPGSDGDSRTNLVHIYGPKIKYERGAAVAFNVRDQNRGLINPEVVQKLAEKEGIALGIGFLNHIRIMDTPRQHGASNLQDTTLCRPMENGRKGGFVRVEVVTASLGFLTNFEDVYKLWAFLAKFLNPAFVREGGLSTSFSHCVALFLDKKSSSRRKKDGSDSNSDAKKNSSILRKLQENKLREALEQASEDGFLFKSQDMESEAIAYRDEGIGRSRSLARLHAQREFLCATALAADRIFESENAIPELHEAFTKFLTMYPDYQSSEKIDQLRVEEYAHLSPKVCLDYCGFGLFSYLQTLHYWDSSTFSLSEITANLNNHALYGGAEKGTVEHDIKTRIVDYLNIPESEYGLVFTVSRGSAFKLLAESYPFHTNKKLLTMFDYESQSVNWMAQSAREKGAKVHSAWFKWPTLKLCSADLRKEISIKKRRKKDSAAGLFVFPVQSRVTGAKYSYQWMALAQQNNWHVLLDAGSLGPKDMDSLGLSLFRPDFIITSFYKVFGFDPTGFGCLLIKKSVIGCLQNQSGSTGSGMVKITPEYPLYLSDSVDGMDKLAGTEDDEVTENGEITTETRQGKQMPAFSGAYTSSQVRDVFETEMDHDNSSDRDGTSTLFEEAESVSAGELMKSPIFSEDYSSDNSYWIGLGQSPMGSDHSGHINKHKIASPQPPFWFSGRKNRKQVSPKPASRLYGSPIFDDKKANSGLHDDSHVLSFDAAVLSISQELDCVKEVNEEQFAEACPTSRNGERASDHHNGEIQEECGTIEPLSNGSVFNSGTNGFCHENSTSTYQHQNLENGSTIGSCTEISGGAIRRETEGEFRLLGRREGSKYGNGRFFSLEENEQPSRGRRVSFSAEKDHVSHNLETGETSATSLEDEESASDGAYGDGQDLDRREPEIICRHLDHVNTLGLNKTTSRLRFLVNWLVTSLLQLRLRGSDEDKRTNLVDIYGPKIKYERGAAVAFNVKDQNRALINPEVVQKLAEKEGIALGVGILSHIRIMDSPRQKNGVLNLQDATLCRPMENGRNGKKSEFVRLEVVTASLGFLTNFEDVYKLWAFIANFLNPTFIREGGLSTVYEESETKSVTSVHDIDQKLDWNCSHYSHSALVQFTTCDKFCPTDFENRQTELANDGLGPFLKEFGVMENEMIN</sequence>
<reference evidence="2 3" key="1">
    <citation type="submission" date="2018-10" db="EMBL/GenBank/DDBJ databases">
        <title>A high-quality apple genome assembly.</title>
        <authorList>
            <person name="Hu J."/>
        </authorList>
    </citation>
    <scope>NUCLEOTIDE SEQUENCE [LARGE SCALE GENOMIC DNA]</scope>
    <source>
        <strain evidence="3">cv. HFTH1</strain>
        <tissue evidence="2">Young leaf</tissue>
    </source>
</reference>
<comment type="caution">
    <text evidence="2">The sequence shown here is derived from an EMBL/GenBank/DDBJ whole genome shotgun (WGS) entry which is preliminary data.</text>
</comment>